<dbReference type="eggNOG" id="COG2954">
    <property type="taxonomic scope" value="Bacteria"/>
</dbReference>
<dbReference type="PANTHER" id="PTHR40114:SF1">
    <property type="entry name" value="SLR0698 PROTEIN"/>
    <property type="match status" value="1"/>
</dbReference>
<name>A0A080N3B3_9BIFI</name>
<evidence type="ECO:0000313" key="2">
    <source>
        <dbReference type="Proteomes" id="UP000028730"/>
    </source>
</evidence>
<comment type="caution">
    <text evidence="1">The sequence shown here is derived from an EMBL/GenBank/DDBJ whole genome shotgun (WGS) entry which is preliminary data.</text>
</comment>
<dbReference type="InterPro" id="IPR033469">
    <property type="entry name" value="CYTH-like_dom_sf"/>
</dbReference>
<accession>A0A080N3B3</accession>
<evidence type="ECO:0000313" key="1">
    <source>
        <dbReference type="EMBL" id="KFF31628.1"/>
    </source>
</evidence>
<dbReference type="InterPro" id="IPR012042">
    <property type="entry name" value="NeuTTM/CthTTM-like"/>
</dbReference>
<protein>
    <submittedName>
        <fullName evidence="1">Putative adenylate cyclase</fullName>
    </submittedName>
</protein>
<sequence>MNDSNAMDGIPGQVKEFEYDRRFFCHAMPGELDDGSAPMLIVQSYYVDSDNYALRVRLISHSLHIEMTPYTDPENVLREHRDDFTYGSVTVKGPSVGGTRYEAEKEIDASIAAELIRRGGTDIIKNRYNAWVGEDGWDIDIFGGANHPLVIAEAKRNRPVTNLVIPDFCVTEITDQARFSNDGLAARPFNEWQAEFMKELAEQGPHFEQIYGRNRME</sequence>
<proteinExistence type="predicted"/>
<dbReference type="AlphaFoldDB" id="A0A080N3B3"/>
<dbReference type="Gene3D" id="2.40.320.10">
    <property type="entry name" value="Hypothetical Protein Pfu-838710-001"/>
    <property type="match status" value="1"/>
</dbReference>
<dbReference type="STRING" id="1341695.BBOMB_1013"/>
<dbReference type="Proteomes" id="UP000028730">
    <property type="component" value="Unassembled WGS sequence"/>
</dbReference>
<dbReference type="RefSeq" id="WP_238549889.1">
    <property type="nucleotide sequence ID" value="NZ_ATLK01000001.1"/>
</dbReference>
<gene>
    <name evidence="1" type="ORF">BBOMB_1013</name>
</gene>
<dbReference type="EMBL" id="ATLK01000001">
    <property type="protein sequence ID" value="KFF31628.1"/>
    <property type="molecule type" value="Genomic_DNA"/>
</dbReference>
<dbReference type="PANTHER" id="PTHR40114">
    <property type="entry name" value="SLR0698 PROTEIN"/>
    <property type="match status" value="1"/>
</dbReference>
<keyword evidence="2" id="KW-1185">Reference proteome</keyword>
<reference evidence="1 2" key="1">
    <citation type="journal article" date="2014" name="Appl. Environ. Microbiol.">
        <title>Genomic encyclopedia of type strains of the genus Bifidobacterium.</title>
        <authorList>
            <person name="Milani C."/>
            <person name="Lugli G.A."/>
            <person name="Duranti S."/>
            <person name="Turroni F."/>
            <person name="Bottacini F."/>
            <person name="Mangifesta M."/>
            <person name="Sanchez B."/>
            <person name="Viappiani A."/>
            <person name="Mancabelli L."/>
            <person name="Taminiau B."/>
            <person name="Delcenserie V."/>
            <person name="Barrangou R."/>
            <person name="Margolles A."/>
            <person name="van Sinderen D."/>
            <person name="Ventura M."/>
        </authorList>
    </citation>
    <scope>NUCLEOTIDE SEQUENCE [LARGE SCALE GENOMIC DNA]</scope>
    <source>
        <strain evidence="1 2">DSM 19703</strain>
    </source>
</reference>
<dbReference type="SUPFAM" id="SSF55154">
    <property type="entry name" value="CYTH-like phosphatases"/>
    <property type="match status" value="1"/>
</dbReference>
<organism evidence="1 2">
    <name type="scientific">Bifidobacterium bombi DSM 19703</name>
    <dbReference type="NCBI Taxonomy" id="1341695"/>
    <lineage>
        <taxon>Bacteria</taxon>
        <taxon>Bacillati</taxon>
        <taxon>Actinomycetota</taxon>
        <taxon>Actinomycetes</taxon>
        <taxon>Bifidobacteriales</taxon>
        <taxon>Bifidobacteriaceae</taxon>
        <taxon>Bifidobacterium</taxon>
    </lineage>
</organism>